<organism evidence="7 8">
    <name type="scientific">Williamwhitmania taraxaci</name>
    <dbReference type="NCBI Taxonomy" id="1640674"/>
    <lineage>
        <taxon>Bacteria</taxon>
        <taxon>Pseudomonadati</taxon>
        <taxon>Bacteroidota</taxon>
        <taxon>Bacteroidia</taxon>
        <taxon>Bacteroidales</taxon>
        <taxon>Williamwhitmaniaceae</taxon>
        <taxon>Williamwhitmania</taxon>
    </lineage>
</organism>
<gene>
    <name evidence="7" type="ORF">SAMN05216323_103219</name>
</gene>
<evidence type="ECO:0000313" key="7">
    <source>
        <dbReference type="EMBL" id="SDC45348.1"/>
    </source>
</evidence>
<reference evidence="7 8" key="1">
    <citation type="submission" date="2016-09" db="EMBL/GenBank/DDBJ databases">
        <authorList>
            <person name="Capua I."/>
            <person name="De Benedictis P."/>
            <person name="Joannis T."/>
            <person name="Lombin L.H."/>
            <person name="Cattoli G."/>
        </authorList>
    </citation>
    <scope>NUCLEOTIDE SEQUENCE [LARGE SCALE GENOMIC DNA]</scope>
    <source>
        <strain evidence="7 8">A7P-90m</strain>
    </source>
</reference>
<dbReference type="InterPro" id="IPR002563">
    <property type="entry name" value="Flavin_Rdtase-like_dom"/>
</dbReference>
<dbReference type="Pfam" id="PF00301">
    <property type="entry name" value="Rubredoxin"/>
    <property type="match status" value="1"/>
</dbReference>
<evidence type="ECO:0000256" key="3">
    <source>
        <dbReference type="ARBA" id="ARBA00022982"/>
    </source>
</evidence>
<keyword evidence="5" id="KW-0408">Iron</keyword>
<dbReference type="InterPro" id="IPR018527">
    <property type="entry name" value="Rubredoxin_Fe_BS"/>
</dbReference>
<dbReference type="InterPro" id="IPR050268">
    <property type="entry name" value="NADH-dep_flavin_reductase"/>
</dbReference>
<dbReference type="PROSITE" id="PS50903">
    <property type="entry name" value="RUBREDOXIN_LIKE"/>
    <property type="match status" value="1"/>
</dbReference>
<dbReference type="EMBL" id="FMYP01000032">
    <property type="protein sequence ID" value="SDC45348.1"/>
    <property type="molecule type" value="Genomic_DNA"/>
</dbReference>
<keyword evidence="2" id="KW-0479">Metal-binding</keyword>
<sequence length="227" mass="25369">MDMINFEALFKISYGLYLVCSGDKNKGNGFVSNTVFQVTANPPQFAACCNKDNYTAEVIKKHGAFSVSVMDKNASAEMFGTFGYRSGKDFDKMANMDIKYGETGVPIVMNDCVSYMELRVVQTVDVGTHLMFIGELISAEIIDDTKEPLTYLYYREVKKGVAPKNAPTYVDKSKLIAKPAQLELKSYKCLACGYIYDEAVESIRFKDLPDDWICPVCGSEKSDFIEI</sequence>
<dbReference type="Gene3D" id="2.30.110.10">
    <property type="entry name" value="Electron Transport, Fmn-binding Protein, Chain A"/>
    <property type="match status" value="1"/>
</dbReference>
<evidence type="ECO:0000256" key="1">
    <source>
        <dbReference type="ARBA" id="ARBA00022448"/>
    </source>
</evidence>
<dbReference type="InterPro" id="IPR024935">
    <property type="entry name" value="Rubredoxin_dom"/>
</dbReference>
<dbReference type="InterPro" id="IPR012349">
    <property type="entry name" value="Split_barrel_FMN-bd"/>
</dbReference>
<evidence type="ECO:0000256" key="2">
    <source>
        <dbReference type="ARBA" id="ARBA00022723"/>
    </source>
</evidence>
<evidence type="ECO:0000256" key="4">
    <source>
        <dbReference type="ARBA" id="ARBA00023002"/>
    </source>
</evidence>
<dbReference type="InterPro" id="IPR024934">
    <property type="entry name" value="Rubredoxin-like_dom"/>
</dbReference>
<dbReference type="GO" id="GO:0010181">
    <property type="term" value="F:FMN binding"/>
    <property type="evidence" value="ECO:0007669"/>
    <property type="project" value="InterPro"/>
</dbReference>
<accession>A0A1G6LPX5</accession>
<dbReference type="GO" id="GO:0005506">
    <property type="term" value="F:iron ion binding"/>
    <property type="evidence" value="ECO:0007669"/>
    <property type="project" value="InterPro"/>
</dbReference>
<dbReference type="GO" id="GO:0042602">
    <property type="term" value="F:riboflavin reductase (NADPH) activity"/>
    <property type="evidence" value="ECO:0007669"/>
    <property type="project" value="TreeGrafter"/>
</dbReference>
<keyword evidence="1" id="KW-0813">Transport</keyword>
<dbReference type="STRING" id="1640674.SAMN05216323_103219"/>
<keyword evidence="8" id="KW-1185">Reference proteome</keyword>
<dbReference type="SUPFAM" id="SSF57802">
    <property type="entry name" value="Rubredoxin-like"/>
    <property type="match status" value="1"/>
</dbReference>
<dbReference type="PROSITE" id="PS00202">
    <property type="entry name" value="RUBREDOXIN"/>
    <property type="match status" value="1"/>
</dbReference>
<dbReference type="PANTHER" id="PTHR30466:SF1">
    <property type="entry name" value="FMN REDUCTASE (NADH) RUTF"/>
    <property type="match status" value="1"/>
</dbReference>
<dbReference type="SUPFAM" id="SSF50475">
    <property type="entry name" value="FMN-binding split barrel"/>
    <property type="match status" value="1"/>
</dbReference>
<keyword evidence="4" id="KW-0560">Oxidoreductase</keyword>
<dbReference type="SMART" id="SM00903">
    <property type="entry name" value="Flavin_Reduct"/>
    <property type="match status" value="1"/>
</dbReference>
<keyword evidence="3" id="KW-0249">Electron transport</keyword>
<dbReference type="OrthoDB" id="9794638at2"/>
<feature type="domain" description="Rubredoxin-like" evidence="6">
    <location>
        <begin position="184"/>
        <end position="227"/>
    </location>
</feature>
<dbReference type="Gene3D" id="2.20.28.10">
    <property type="match status" value="1"/>
</dbReference>
<evidence type="ECO:0000259" key="6">
    <source>
        <dbReference type="PROSITE" id="PS50903"/>
    </source>
</evidence>
<name>A0A1G6LPX5_9BACT</name>
<evidence type="ECO:0000256" key="5">
    <source>
        <dbReference type="ARBA" id="ARBA00023004"/>
    </source>
</evidence>
<dbReference type="Pfam" id="PF01613">
    <property type="entry name" value="Flavin_Reduct"/>
    <property type="match status" value="1"/>
</dbReference>
<dbReference type="CDD" id="cd00730">
    <property type="entry name" value="rubredoxin"/>
    <property type="match status" value="1"/>
</dbReference>
<dbReference type="Proteomes" id="UP000199452">
    <property type="component" value="Unassembled WGS sequence"/>
</dbReference>
<evidence type="ECO:0000313" key="8">
    <source>
        <dbReference type="Proteomes" id="UP000199452"/>
    </source>
</evidence>
<protein>
    <submittedName>
        <fullName evidence="7">NADH-FMN oxidoreductase RutF, flavin reductase (DIM6/NTAB) family</fullName>
    </submittedName>
</protein>
<proteinExistence type="predicted"/>
<dbReference type="AlphaFoldDB" id="A0A1G6LPX5"/>
<dbReference type="PANTHER" id="PTHR30466">
    <property type="entry name" value="FLAVIN REDUCTASE"/>
    <property type="match status" value="1"/>
</dbReference>